<reference evidence="1 2" key="1">
    <citation type="submission" date="2019-01" db="EMBL/GenBank/DDBJ databases">
        <authorList>
            <person name="Sayadi A."/>
        </authorList>
    </citation>
    <scope>NUCLEOTIDE SEQUENCE [LARGE SCALE GENOMIC DNA]</scope>
</reference>
<evidence type="ECO:0000313" key="1">
    <source>
        <dbReference type="EMBL" id="VEN53574.1"/>
    </source>
</evidence>
<name>A0A653D0T1_CALMS</name>
<sequence length="117" mass="13600">MDYSQKVPFHLPLSCTNFCTSPDLITNNITYQKEYIQKYFQNFPEYNVLNFMTENGDTFPYATIKNYVENKNAIADLPQPTFVQTDVGFIPVILDNCKTNHDFGRASKMYRTDTDSK</sequence>
<evidence type="ECO:0000313" key="2">
    <source>
        <dbReference type="Proteomes" id="UP000410492"/>
    </source>
</evidence>
<keyword evidence="2" id="KW-1185">Reference proteome</keyword>
<dbReference type="EMBL" id="CAACVG010009564">
    <property type="protein sequence ID" value="VEN53574.1"/>
    <property type="molecule type" value="Genomic_DNA"/>
</dbReference>
<gene>
    <name evidence="1" type="ORF">CALMAC_LOCUS13342</name>
</gene>
<dbReference type="AlphaFoldDB" id="A0A653D0T1"/>
<organism evidence="1 2">
    <name type="scientific">Callosobruchus maculatus</name>
    <name type="common">Southern cowpea weevil</name>
    <name type="synonym">Pulse bruchid</name>
    <dbReference type="NCBI Taxonomy" id="64391"/>
    <lineage>
        <taxon>Eukaryota</taxon>
        <taxon>Metazoa</taxon>
        <taxon>Ecdysozoa</taxon>
        <taxon>Arthropoda</taxon>
        <taxon>Hexapoda</taxon>
        <taxon>Insecta</taxon>
        <taxon>Pterygota</taxon>
        <taxon>Neoptera</taxon>
        <taxon>Endopterygota</taxon>
        <taxon>Coleoptera</taxon>
        <taxon>Polyphaga</taxon>
        <taxon>Cucujiformia</taxon>
        <taxon>Chrysomeloidea</taxon>
        <taxon>Chrysomelidae</taxon>
        <taxon>Bruchinae</taxon>
        <taxon>Bruchini</taxon>
        <taxon>Callosobruchus</taxon>
    </lineage>
</organism>
<dbReference type="Proteomes" id="UP000410492">
    <property type="component" value="Unassembled WGS sequence"/>
</dbReference>
<proteinExistence type="predicted"/>
<protein>
    <submittedName>
        <fullName evidence="1">Uncharacterized protein</fullName>
    </submittedName>
</protein>
<dbReference type="OrthoDB" id="6247875at2759"/>
<accession>A0A653D0T1</accession>